<reference evidence="1" key="2">
    <citation type="submission" date="2023-06" db="EMBL/GenBank/DDBJ databases">
        <authorList>
            <person name="Ma L."/>
            <person name="Liu K.-W."/>
            <person name="Li Z."/>
            <person name="Hsiao Y.-Y."/>
            <person name="Qi Y."/>
            <person name="Fu T."/>
            <person name="Tang G."/>
            <person name="Zhang D."/>
            <person name="Sun W.-H."/>
            <person name="Liu D.-K."/>
            <person name="Li Y."/>
            <person name="Chen G.-Z."/>
            <person name="Liu X.-D."/>
            <person name="Liao X.-Y."/>
            <person name="Jiang Y.-T."/>
            <person name="Yu X."/>
            <person name="Hao Y."/>
            <person name="Huang J."/>
            <person name="Zhao X.-W."/>
            <person name="Ke S."/>
            <person name="Chen Y.-Y."/>
            <person name="Wu W.-L."/>
            <person name="Hsu J.-L."/>
            <person name="Lin Y.-F."/>
            <person name="Huang M.-D."/>
            <person name="Li C.-Y."/>
            <person name="Huang L."/>
            <person name="Wang Z.-W."/>
            <person name="Zhao X."/>
            <person name="Zhong W.-Y."/>
            <person name="Peng D.-H."/>
            <person name="Ahmad S."/>
            <person name="Lan S."/>
            <person name="Zhang J.-S."/>
            <person name="Tsai W.-C."/>
            <person name="Van De Peer Y."/>
            <person name="Liu Z.-J."/>
        </authorList>
    </citation>
    <scope>NUCLEOTIDE SEQUENCE</scope>
    <source>
        <strain evidence="1">SCP</strain>
        <tissue evidence="1">Leaves</tissue>
    </source>
</reference>
<dbReference type="AlphaFoldDB" id="A0AAV9BTR4"/>
<accession>A0AAV9BTR4</accession>
<dbReference type="EMBL" id="JAUJYN010000001">
    <property type="protein sequence ID" value="KAK1280110.1"/>
    <property type="molecule type" value="Genomic_DNA"/>
</dbReference>
<dbReference type="Proteomes" id="UP001179952">
    <property type="component" value="Unassembled WGS sequence"/>
</dbReference>
<keyword evidence="2" id="KW-1185">Reference proteome</keyword>
<reference evidence="1" key="1">
    <citation type="journal article" date="2023" name="Nat. Commun.">
        <title>Diploid and tetraploid genomes of Acorus and the evolution of monocots.</title>
        <authorList>
            <person name="Ma L."/>
            <person name="Liu K.W."/>
            <person name="Li Z."/>
            <person name="Hsiao Y.Y."/>
            <person name="Qi Y."/>
            <person name="Fu T."/>
            <person name="Tang G.D."/>
            <person name="Zhang D."/>
            <person name="Sun W.H."/>
            <person name="Liu D.K."/>
            <person name="Li Y."/>
            <person name="Chen G.Z."/>
            <person name="Liu X.D."/>
            <person name="Liao X.Y."/>
            <person name="Jiang Y.T."/>
            <person name="Yu X."/>
            <person name="Hao Y."/>
            <person name="Huang J."/>
            <person name="Zhao X.W."/>
            <person name="Ke S."/>
            <person name="Chen Y.Y."/>
            <person name="Wu W.L."/>
            <person name="Hsu J.L."/>
            <person name="Lin Y.F."/>
            <person name="Huang M.D."/>
            <person name="Li C.Y."/>
            <person name="Huang L."/>
            <person name="Wang Z.W."/>
            <person name="Zhao X."/>
            <person name="Zhong W.Y."/>
            <person name="Peng D.H."/>
            <person name="Ahmad S."/>
            <person name="Lan S."/>
            <person name="Zhang J.S."/>
            <person name="Tsai W.C."/>
            <person name="Van de Peer Y."/>
            <person name="Liu Z.J."/>
        </authorList>
    </citation>
    <scope>NUCLEOTIDE SEQUENCE</scope>
    <source>
        <strain evidence="1">SCP</strain>
    </source>
</reference>
<proteinExistence type="predicted"/>
<name>A0AAV9BTR4_ACOGR</name>
<evidence type="ECO:0000313" key="1">
    <source>
        <dbReference type="EMBL" id="KAK1280110.1"/>
    </source>
</evidence>
<evidence type="ECO:0000313" key="2">
    <source>
        <dbReference type="Proteomes" id="UP001179952"/>
    </source>
</evidence>
<comment type="caution">
    <text evidence="1">The sequence shown here is derived from an EMBL/GenBank/DDBJ whole genome shotgun (WGS) entry which is preliminary data.</text>
</comment>
<gene>
    <name evidence="1" type="ORF">QJS04_geneDACA023196</name>
</gene>
<protein>
    <submittedName>
        <fullName evidence="1">Uncharacterized protein</fullName>
    </submittedName>
</protein>
<sequence>MPGMKVTRGRKTIQQLYGLPGAMVEEKSTDTRPNHTLNEQGVPPESALWYKQLEATKCFQTIRHTTMAVQEFRILA</sequence>
<organism evidence="1 2">
    <name type="scientific">Acorus gramineus</name>
    <name type="common">Dwarf sweet flag</name>
    <dbReference type="NCBI Taxonomy" id="55184"/>
    <lineage>
        <taxon>Eukaryota</taxon>
        <taxon>Viridiplantae</taxon>
        <taxon>Streptophyta</taxon>
        <taxon>Embryophyta</taxon>
        <taxon>Tracheophyta</taxon>
        <taxon>Spermatophyta</taxon>
        <taxon>Magnoliopsida</taxon>
        <taxon>Liliopsida</taxon>
        <taxon>Acoraceae</taxon>
        <taxon>Acorus</taxon>
    </lineage>
</organism>